<dbReference type="GO" id="GO:0006508">
    <property type="term" value="P:proteolysis"/>
    <property type="evidence" value="ECO:0007669"/>
    <property type="project" value="UniProtKB-KW"/>
</dbReference>
<comment type="caution">
    <text evidence="8">The sequence shown here is derived from an EMBL/GenBank/DDBJ whole genome shotgun (WGS) entry which is preliminary data.</text>
</comment>
<feature type="domain" description="PDZ" evidence="7">
    <location>
        <begin position="78"/>
        <end position="147"/>
    </location>
</feature>
<dbReference type="SUPFAM" id="SSF52096">
    <property type="entry name" value="ClpP/crotonase"/>
    <property type="match status" value="1"/>
</dbReference>
<evidence type="ECO:0000256" key="6">
    <source>
        <dbReference type="SAM" id="SignalP"/>
    </source>
</evidence>
<evidence type="ECO:0000313" key="9">
    <source>
        <dbReference type="Proteomes" id="UP000704068"/>
    </source>
</evidence>
<dbReference type="Gene3D" id="2.30.42.10">
    <property type="match status" value="1"/>
</dbReference>
<dbReference type="AlphaFoldDB" id="A0A929RW50"/>
<dbReference type="InterPro" id="IPR005151">
    <property type="entry name" value="Tail-specific_protease"/>
</dbReference>
<dbReference type="Pfam" id="PF17820">
    <property type="entry name" value="PDZ_6"/>
    <property type="match status" value="1"/>
</dbReference>
<evidence type="ECO:0000256" key="2">
    <source>
        <dbReference type="ARBA" id="ARBA00022670"/>
    </source>
</evidence>
<dbReference type="GO" id="GO:0007165">
    <property type="term" value="P:signal transduction"/>
    <property type="evidence" value="ECO:0007669"/>
    <property type="project" value="TreeGrafter"/>
</dbReference>
<protein>
    <submittedName>
        <fullName evidence="8">S41 family peptidase</fullName>
    </submittedName>
</protein>
<comment type="similarity">
    <text evidence="1 5">Belongs to the peptidase S41A family.</text>
</comment>
<dbReference type="Gene3D" id="3.90.226.10">
    <property type="entry name" value="2-enoyl-CoA Hydratase, Chain A, domain 1"/>
    <property type="match status" value="1"/>
</dbReference>
<dbReference type="GO" id="GO:0004175">
    <property type="term" value="F:endopeptidase activity"/>
    <property type="evidence" value="ECO:0007669"/>
    <property type="project" value="TreeGrafter"/>
</dbReference>
<evidence type="ECO:0000256" key="4">
    <source>
        <dbReference type="ARBA" id="ARBA00022825"/>
    </source>
</evidence>
<dbReference type="CDD" id="cd06782">
    <property type="entry name" value="cpPDZ_CPP-like"/>
    <property type="match status" value="1"/>
</dbReference>
<sequence>MRKIAIVLLSSLLAVGSLHAQTHNAEVAKQLETFNVLYKLLDLYYVDTLNAPKVVRGAIDYMLDGLDPYTQYYPESEAQDLQQMTTGKYAGVGAVISFRRDLHRCVINRPYAGQPAAEAGLRAGDILLEQNGKDYGEAATDAESEQAYSNRVSASLRGEPGTSFTLKVKRYGVSKPLTFKITRRNIVLPSITTTQILQDSIGYILLNQYTEDTGRDMQKAVSELKQQGAKRLLLDLRNNPGGLVDQAAKVVALFIPRGKEVVNIKGKIKENNVTYKTSAEPLDTKMPIVVLTNYATASAAEITAGALQDYDRAVIVGQRSYGKGLVQQPRSLPYRGVLKLTSAKYYIPSGRCVQAYVYKDGAPQHLPDSLAKVFHTAGGRLVRDSGGITPDVSVPTDSLPNLLAYLASSNALMDYCADYRNHHASIASPDKFSLSDAEYTTFIQFLKAAKFTYDTQSKKALEVLRKIAAAEGYEAMTTDEFAALEKKLVHNEDYDFDYWRKPIKRLVEGQLMTCYYDQKGLADYNLRDDKDLTAGLKILTNDKRYRSLLSAGLPAAPAKSK</sequence>
<dbReference type="EMBL" id="JABZGR010000011">
    <property type="protein sequence ID" value="MBF0970383.1"/>
    <property type="molecule type" value="Genomic_DNA"/>
</dbReference>
<dbReference type="InterPro" id="IPR004447">
    <property type="entry name" value="Peptidase_S41A"/>
</dbReference>
<dbReference type="GO" id="GO:0008236">
    <property type="term" value="F:serine-type peptidase activity"/>
    <property type="evidence" value="ECO:0007669"/>
    <property type="project" value="UniProtKB-KW"/>
</dbReference>
<dbReference type="InterPro" id="IPR041489">
    <property type="entry name" value="PDZ_6"/>
</dbReference>
<dbReference type="PANTHER" id="PTHR32060">
    <property type="entry name" value="TAIL-SPECIFIC PROTEASE"/>
    <property type="match status" value="1"/>
</dbReference>
<dbReference type="Gene3D" id="3.30.750.44">
    <property type="match status" value="1"/>
</dbReference>
<dbReference type="PANTHER" id="PTHR32060:SF30">
    <property type="entry name" value="CARBOXY-TERMINAL PROCESSING PROTEASE CTPA"/>
    <property type="match status" value="1"/>
</dbReference>
<dbReference type="CDD" id="cd07560">
    <property type="entry name" value="Peptidase_S41_CPP"/>
    <property type="match status" value="1"/>
</dbReference>
<evidence type="ECO:0000259" key="7">
    <source>
        <dbReference type="PROSITE" id="PS50106"/>
    </source>
</evidence>
<dbReference type="NCBIfam" id="TIGR00225">
    <property type="entry name" value="prc"/>
    <property type="match status" value="1"/>
</dbReference>
<feature type="chain" id="PRO_5037610369" evidence="6">
    <location>
        <begin position="21"/>
        <end position="561"/>
    </location>
</feature>
<dbReference type="Pfam" id="PF03572">
    <property type="entry name" value="Peptidase_S41"/>
    <property type="match status" value="1"/>
</dbReference>
<dbReference type="PROSITE" id="PS50106">
    <property type="entry name" value="PDZ"/>
    <property type="match status" value="1"/>
</dbReference>
<dbReference type="SMART" id="SM00245">
    <property type="entry name" value="TSPc"/>
    <property type="match status" value="1"/>
</dbReference>
<evidence type="ECO:0000256" key="5">
    <source>
        <dbReference type="RuleBase" id="RU004404"/>
    </source>
</evidence>
<accession>A0A929RW50</accession>
<reference evidence="8" key="1">
    <citation type="submission" date="2020-04" db="EMBL/GenBank/DDBJ databases">
        <title>Deep metagenomics examines the oral microbiome during advanced dental caries in children, revealing novel taxa and co-occurrences with host molecules.</title>
        <authorList>
            <person name="Baker J.L."/>
            <person name="Morton J.T."/>
            <person name="Dinis M."/>
            <person name="Alvarez R."/>
            <person name="Tran N.C."/>
            <person name="Knight R."/>
            <person name="Edlund A."/>
        </authorList>
    </citation>
    <scope>NUCLEOTIDE SEQUENCE</scope>
    <source>
        <strain evidence="8">JCVI_34_bin.1</strain>
    </source>
</reference>
<evidence type="ECO:0000256" key="3">
    <source>
        <dbReference type="ARBA" id="ARBA00022801"/>
    </source>
</evidence>
<dbReference type="SMART" id="SM00228">
    <property type="entry name" value="PDZ"/>
    <property type="match status" value="1"/>
</dbReference>
<dbReference type="SUPFAM" id="SSF50156">
    <property type="entry name" value="PDZ domain-like"/>
    <property type="match status" value="1"/>
</dbReference>
<dbReference type="InterPro" id="IPR036034">
    <property type="entry name" value="PDZ_sf"/>
</dbReference>
<dbReference type="Proteomes" id="UP000704068">
    <property type="component" value="Unassembled WGS sequence"/>
</dbReference>
<dbReference type="RefSeq" id="WP_303763758.1">
    <property type="nucleotide sequence ID" value="NZ_JABZGR010000011.1"/>
</dbReference>
<feature type="signal peptide" evidence="6">
    <location>
        <begin position="1"/>
        <end position="20"/>
    </location>
</feature>
<proteinExistence type="inferred from homology"/>
<keyword evidence="2 5" id="KW-0645">Protease</keyword>
<dbReference type="InterPro" id="IPR029045">
    <property type="entry name" value="ClpP/crotonase-like_dom_sf"/>
</dbReference>
<dbReference type="InterPro" id="IPR001478">
    <property type="entry name" value="PDZ"/>
</dbReference>
<evidence type="ECO:0000313" key="8">
    <source>
        <dbReference type="EMBL" id="MBF0970383.1"/>
    </source>
</evidence>
<gene>
    <name evidence="8" type="ORF">HXK21_05010</name>
</gene>
<evidence type="ECO:0000256" key="1">
    <source>
        <dbReference type="ARBA" id="ARBA00009179"/>
    </source>
</evidence>
<keyword evidence="6" id="KW-0732">Signal</keyword>
<keyword evidence="4 5" id="KW-0720">Serine protease</keyword>
<name>A0A929RW50_9BACT</name>
<organism evidence="8 9">
    <name type="scientific">Alloprevotella tannerae</name>
    <dbReference type="NCBI Taxonomy" id="76122"/>
    <lineage>
        <taxon>Bacteria</taxon>
        <taxon>Pseudomonadati</taxon>
        <taxon>Bacteroidota</taxon>
        <taxon>Bacteroidia</taxon>
        <taxon>Bacteroidales</taxon>
        <taxon>Prevotellaceae</taxon>
        <taxon>Alloprevotella</taxon>
    </lineage>
</organism>
<dbReference type="GO" id="GO:0030288">
    <property type="term" value="C:outer membrane-bounded periplasmic space"/>
    <property type="evidence" value="ECO:0007669"/>
    <property type="project" value="TreeGrafter"/>
</dbReference>
<keyword evidence="3 5" id="KW-0378">Hydrolase</keyword>